<dbReference type="SUPFAM" id="SSF51905">
    <property type="entry name" value="FAD/NAD(P)-binding domain"/>
    <property type="match status" value="1"/>
</dbReference>
<name>A0A1H4T049_9ACTN</name>
<dbReference type="InterPro" id="IPR036188">
    <property type="entry name" value="FAD/NAD-bd_sf"/>
</dbReference>
<sequence>MLRLLTNTARIAPCSAGMTSGSAPAPGEDGRGRSRDQQEYGASARGVKTARDHDGAVRNGGVSFWWQQVGLPSPADRLEGGTTCDVAIVGGGLTGLWTAYYLHEADPSLDIRVLEAEFAGFGASGRNGGWLSSELAGSAATYAAVAGEAGVQRLRAELRASVDEVVDVTDREGIDADVVRSGVLYVARSQAQAGRLAGELDARQVAERIRVAGALSGHFDPDCARVHPAKLVSGVARVVRERGVRIHEGTRVTSVGPGVVRTERGTVRAPVVLRCLEGFTAGLAGHRRDWLPMNSAIVVTAPLTDAQWDAVGWSGEELLGDEAHAYCYAQRTADGRIALGGRGVPYRFGSRTDVDGRTQDWTVESLRTTLTSLFPALEGIRFDHAWCGVLGVPRDWSASVSFDPATGLGHAGGYVGSGLTATNLAGRTLRDLVLGRSTDLTALPWTGHDVRRWEPEPLRWLGVHALYRLYRAADRREDAGLTRTSRIARVANRVAGR</sequence>
<dbReference type="Gene3D" id="3.50.50.60">
    <property type="entry name" value="FAD/NAD(P)-binding domain"/>
    <property type="match status" value="1"/>
</dbReference>
<evidence type="ECO:0000259" key="2">
    <source>
        <dbReference type="Pfam" id="PF01266"/>
    </source>
</evidence>
<evidence type="ECO:0000313" key="3">
    <source>
        <dbReference type="EMBL" id="SEC49835.1"/>
    </source>
</evidence>
<evidence type="ECO:0000256" key="1">
    <source>
        <dbReference type="SAM" id="MobiDB-lite"/>
    </source>
</evidence>
<dbReference type="Gene3D" id="3.30.9.10">
    <property type="entry name" value="D-Amino Acid Oxidase, subunit A, domain 2"/>
    <property type="match status" value="1"/>
</dbReference>
<dbReference type="EMBL" id="FNRT01000002">
    <property type="protein sequence ID" value="SEC49835.1"/>
    <property type="molecule type" value="Genomic_DNA"/>
</dbReference>
<reference evidence="4" key="1">
    <citation type="submission" date="2016-10" db="EMBL/GenBank/DDBJ databases">
        <authorList>
            <person name="Varghese N."/>
            <person name="Submissions S."/>
        </authorList>
    </citation>
    <scope>NUCLEOTIDE SEQUENCE [LARGE SCALE GENOMIC DNA]</scope>
    <source>
        <strain evidence="4">DSM 22017</strain>
    </source>
</reference>
<evidence type="ECO:0000313" key="4">
    <source>
        <dbReference type="Proteomes" id="UP000198742"/>
    </source>
</evidence>
<feature type="region of interest" description="Disordered" evidence="1">
    <location>
        <begin position="15"/>
        <end position="49"/>
    </location>
</feature>
<dbReference type="STRING" id="402596.SAMN04489844_2407"/>
<proteinExistence type="predicted"/>
<dbReference type="PANTHER" id="PTHR13847">
    <property type="entry name" value="SARCOSINE DEHYDROGENASE-RELATED"/>
    <property type="match status" value="1"/>
</dbReference>
<protein>
    <submittedName>
        <fullName evidence="3">Glycine/D-amino acid oxidase</fullName>
    </submittedName>
</protein>
<feature type="compositionally biased region" description="Basic and acidic residues" evidence="1">
    <location>
        <begin position="28"/>
        <end position="38"/>
    </location>
</feature>
<keyword evidence="4" id="KW-1185">Reference proteome</keyword>
<accession>A0A1H4T049</accession>
<dbReference type="AlphaFoldDB" id="A0A1H4T049"/>
<dbReference type="GO" id="GO:0005737">
    <property type="term" value="C:cytoplasm"/>
    <property type="evidence" value="ECO:0007669"/>
    <property type="project" value="TreeGrafter"/>
</dbReference>
<dbReference type="InterPro" id="IPR006076">
    <property type="entry name" value="FAD-dep_OxRdtase"/>
</dbReference>
<gene>
    <name evidence="3" type="ORF">SAMN04489844_2407</name>
</gene>
<dbReference type="Proteomes" id="UP000198742">
    <property type="component" value="Unassembled WGS sequence"/>
</dbReference>
<organism evidence="3 4">
    <name type="scientific">Nocardioides exalbidus</name>
    <dbReference type="NCBI Taxonomy" id="402596"/>
    <lineage>
        <taxon>Bacteria</taxon>
        <taxon>Bacillati</taxon>
        <taxon>Actinomycetota</taxon>
        <taxon>Actinomycetes</taxon>
        <taxon>Propionibacteriales</taxon>
        <taxon>Nocardioidaceae</taxon>
        <taxon>Nocardioides</taxon>
    </lineage>
</organism>
<feature type="domain" description="FAD dependent oxidoreductase" evidence="2">
    <location>
        <begin position="85"/>
        <end position="432"/>
    </location>
</feature>
<dbReference type="Pfam" id="PF01266">
    <property type="entry name" value="DAO"/>
    <property type="match status" value="1"/>
</dbReference>
<dbReference type="PANTHER" id="PTHR13847:SF285">
    <property type="entry name" value="FAD DEPENDENT OXIDOREDUCTASE DOMAIN-CONTAINING PROTEIN"/>
    <property type="match status" value="1"/>
</dbReference>